<dbReference type="Gene3D" id="3.60.60.10">
    <property type="entry name" value="Penicillin V Acylase, Chain A"/>
    <property type="match status" value="1"/>
</dbReference>
<dbReference type="STRING" id="757424.Hsero_3512"/>
<dbReference type="KEGG" id="hse:Hsero_3512"/>
<dbReference type="InterPro" id="IPR047801">
    <property type="entry name" value="Peptidase_C45"/>
</dbReference>
<dbReference type="eggNOG" id="ENOG502Z98E">
    <property type="taxonomic scope" value="Bacteria"/>
</dbReference>
<dbReference type="NCBIfam" id="NF040521">
    <property type="entry name" value="C45_proenzyme"/>
    <property type="match status" value="1"/>
</dbReference>
<dbReference type="AlphaFoldDB" id="D8IPU4"/>
<gene>
    <name evidence="2" type="ordered locus">Hsero_3512</name>
</gene>
<evidence type="ECO:0000313" key="3">
    <source>
        <dbReference type="Proteomes" id="UP000000329"/>
    </source>
</evidence>
<name>D8IPU4_HERSS</name>
<proteinExistence type="predicted"/>
<dbReference type="InterPro" id="IPR047794">
    <property type="entry name" value="C45_proenzyme-like"/>
</dbReference>
<dbReference type="PANTHER" id="PTHR34180">
    <property type="entry name" value="PEPTIDASE C45"/>
    <property type="match status" value="1"/>
</dbReference>
<sequence>MSSNTTMLKYLKISGTPYDAGLALGEYGREAVHEHLIHSPAWHKVMCWRDSDKLAHMEALVRERHPSCWRELEGMAHGLGLPLKDVFLWNCRGDVLAMTPDGCTTVLLPGRDVRGLVHNEDGDPGFAGHCAIAEMDVGGVKFSSFVYPASLPGHTIAVTDSGLAVTVNNLRGLHVGAGVPRMVLVRALLGERDLAGATRLLNESPRAGGFHLTLAHRDSPDLLSVEFIDTHCSIQVVEAPSLHANHMIHRSLRDRPQIITGSSGWRQIVGDQLLADSADPSKDALAILRNQDNQNFPIYRDASDDCDHENTLATADIRVSRNRIEWQVYSSRNGPPQFHMIDGRRAEKQD</sequence>
<dbReference type="Pfam" id="PF03417">
    <property type="entry name" value="AAT"/>
    <property type="match status" value="1"/>
</dbReference>
<dbReference type="GeneID" id="31910460"/>
<accession>D8IPU4</accession>
<protein>
    <recommendedName>
        <fullName evidence="1">Peptidase C45 hydrolase domain-containing protein</fullName>
    </recommendedName>
</protein>
<dbReference type="PANTHER" id="PTHR34180:SF1">
    <property type="entry name" value="BETA-ALANYL-DOPAMINE_CARCININE HYDROLASE"/>
    <property type="match status" value="1"/>
</dbReference>
<dbReference type="HOGENOM" id="CLU_070782_0_0_4"/>
<evidence type="ECO:0000313" key="2">
    <source>
        <dbReference type="EMBL" id="ADJ64991.1"/>
    </source>
</evidence>
<dbReference type="EMBL" id="CP002039">
    <property type="protein sequence ID" value="ADJ64991.1"/>
    <property type="molecule type" value="Genomic_DNA"/>
</dbReference>
<feature type="domain" description="Peptidase C45 hydrolase" evidence="1">
    <location>
        <begin position="115"/>
        <end position="328"/>
    </location>
</feature>
<dbReference type="Proteomes" id="UP000000329">
    <property type="component" value="Chromosome"/>
</dbReference>
<dbReference type="Gene3D" id="1.10.10.2120">
    <property type="match status" value="1"/>
</dbReference>
<organism evidence="2 3">
    <name type="scientific">Herbaspirillum seropedicae (strain SmR1)</name>
    <dbReference type="NCBI Taxonomy" id="757424"/>
    <lineage>
        <taxon>Bacteria</taxon>
        <taxon>Pseudomonadati</taxon>
        <taxon>Pseudomonadota</taxon>
        <taxon>Betaproteobacteria</taxon>
        <taxon>Burkholderiales</taxon>
        <taxon>Oxalobacteraceae</taxon>
        <taxon>Herbaspirillum</taxon>
    </lineage>
</organism>
<reference evidence="2 3" key="1">
    <citation type="submission" date="2010-04" db="EMBL/GenBank/DDBJ databases">
        <title>The genome of Herbaspirillum seropedicae SmR1, an endophytic, nitrogen-fixing, plant-growth promoting beta-Proteobacteria.</title>
        <authorList>
            <person name="Pedrosa F.O."/>
            <person name="Monteiro R.A."/>
            <person name="Wassem R."/>
            <person name="Cruz L.M."/>
            <person name="Ayub R.A."/>
            <person name="Colauto N.B."/>
            <person name="Fernandez M.A."/>
            <person name="Fungaro M.H.P."/>
            <person name="Grisard E.C."/>
            <person name="Hungria M."/>
            <person name="Madeira H.M.F."/>
            <person name="Nodari R.O."/>
            <person name="Osaku C.A."/>
            <person name="Petzl-Erler M.L."/>
            <person name="Terenzi H."/>
            <person name="Vieira L.G.E."/>
            <person name="Almeida M.I.M."/>
            <person name="Alves L.R."/>
            <person name="Arantes O.M.N."/>
            <person name="Balsanelli E."/>
            <person name="Barcellos F.G."/>
            <person name="Baura V.A."/>
            <person name="Binde D.R."/>
            <person name="Campo R.J."/>
            <person name="Chubatsu L.S."/>
            <person name="Chueire L.M.O."/>
            <person name="Ciferri R.R."/>
            <person name="Correa L.C."/>
            <person name="da Conceicao Silva J.L."/>
            <person name="Dabul A.N.G."/>
            <person name="Dambros B.P."/>
            <person name="Faoro H."/>
            <person name="Favetti A."/>
            <person name="Friedermann G."/>
            <person name="Furlaneto M.C."/>
            <person name="Gasques L.S."/>
            <person name="Gimenes C.C.T."/>
            <person name="Gioppo N.M.R."/>
            <person name="Glienke-Blanco C."/>
            <person name="Godoy L.P."/>
            <person name="Guerra M.P."/>
            <person name="Karp S."/>
            <person name="Kava-Cordeiro V."/>
            <person name="Margarido V.P."/>
            <person name="Mathioni S.M."/>
            <person name="Menck-Soares M.A."/>
            <person name="Murace N.K."/>
            <person name="Nicolas M.F."/>
            <person name="Oliveira C.E.C."/>
            <person name="Pagnan N.A.B."/>
            <person name="Pamphile J.A."/>
            <person name="Patussi E.V."/>
            <person name="Pereira L.F.P."/>
            <person name="Pereira-Ferrari L."/>
            <person name="Pinto F.G.S."/>
            <person name="Precoma C."/>
            <person name="Prioli A.J."/>
            <person name="Prioli S.M.A.P."/>
            <person name="Raittz R.T."/>
            <person name="Ramos H.J.O."/>
            <person name="Ribeiro E.M.S.F."/>
            <person name="Rigo L.U."/>
            <person name="Rocha C.L.M.S.C."/>
            <person name="Rocha S.N."/>
            <person name="Santos K."/>
            <person name="Satori D."/>
            <person name="Silva A.G."/>
            <person name="Simao R.C.G."/>
            <person name="Soares M.A.M."/>
            <person name="Souza E.M."/>
            <person name="Steffens M.B.R."/>
            <person name="Steindel M."/>
            <person name="Tadra-Sfeir M.Z."/>
            <person name="Takahashi E.K."/>
            <person name="Torres R.A."/>
            <person name="Valle J.S."/>
            <person name="Vernal J.I."/>
            <person name="Vilas-Boas L.A."/>
            <person name="Watanabe M.A.E."/>
            <person name="Weiss V.A."/>
            <person name="Yates M.A."/>
            <person name="Souza E.M."/>
        </authorList>
    </citation>
    <scope>NUCLEOTIDE SEQUENCE [LARGE SCALE GENOMIC DNA]</scope>
    <source>
        <strain evidence="2 3">SmR1</strain>
    </source>
</reference>
<evidence type="ECO:0000259" key="1">
    <source>
        <dbReference type="Pfam" id="PF03417"/>
    </source>
</evidence>
<dbReference type="InterPro" id="IPR005079">
    <property type="entry name" value="Peptidase_C45_hydrolase"/>
</dbReference>
<dbReference type="OrthoDB" id="6793339at2"/>
<dbReference type="RefSeq" id="WP_013235455.1">
    <property type="nucleotide sequence ID" value="NC_014323.1"/>
</dbReference>
<keyword evidence="3" id="KW-1185">Reference proteome</keyword>